<dbReference type="EMBL" id="JBHSBN010000019">
    <property type="protein sequence ID" value="MFC4108915.1"/>
    <property type="molecule type" value="Genomic_DNA"/>
</dbReference>
<evidence type="ECO:0000313" key="2">
    <source>
        <dbReference type="EMBL" id="MFC4108915.1"/>
    </source>
</evidence>
<name>A0ABV8KRY0_9ACTN</name>
<keyword evidence="3" id="KW-1185">Reference proteome</keyword>
<comment type="caution">
    <text evidence="2">The sequence shown here is derived from an EMBL/GenBank/DDBJ whole genome shotgun (WGS) entry which is preliminary data.</text>
</comment>
<dbReference type="RefSeq" id="WP_377549741.1">
    <property type="nucleotide sequence ID" value="NZ_JBHSBN010000019.1"/>
</dbReference>
<evidence type="ECO:0000313" key="3">
    <source>
        <dbReference type="Proteomes" id="UP001595868"/>
    </source>
</evidence>
<organism evidence="2 3">
    <name type="scientific">Micromonospora zhanjiangensis</name>
    <dbReference type="NCBI Taxonomy" id="1522057"/>
    <lineage>
        <taxon>Bacteria</taxon>
        <taxon>Bacillati</taxon>
        <taxon>Actinomycetota</taxon>
        <taxon>Actinomycetes</taxon>
        <taxon>Micromonosporales</taxon>
        <taxon>Micromonosporaceae</taxon>
        <taxon>Micromonospora</taxon>
    </lineage>
</organism>
<evidence type="ECO:0000256" key="1">
    <source>
        <dbReference type="SAM" id="MobiDB-lite"/>
    </source>
</evidence>
<gene>
    <name evidence="2" type="ORF">ACFOX0_23665</name>
</gene>
<feature type="compositionally biased region" description="Basic and acidic residues" evidence="1">
    <location>
        <begin position="1"/>
        <end position="11"/>
    </location>
</feature>
<proteinExistence type="predicted"/>
<reference evidence="3" key="1">
    <citation type="journal article" date="2019" name="Int. J. Syst. Evol. Microbiol.">
        <title>The Global Catalogue of Microorganisms (GCM) 10K type strain sequencing project: providing services to taxonomists for standard genome sequencing and annotation.</title>
        <authorList>
            <consortium name="The Broad Institute Genomics Platform"/>
            <consortium name="The Broad Institute Genome Sequencing Center for Infectious Disease"/>
            <person name="Wu L."/>
            <person name="Ma J."/>
        </authorList>
    </citation>
    <scope>NUCLEOTIDE SEQUENCE [LARGE SCALE GENOMIC DNA]</scope>
    <source>
        <strain evidence="3">2902at01</strain>
    </source>
</reference>
<protein>
    <submittedName>
        <fullName evidence="2">Uncharacterized protein</fullName>
    </submittedName>
</protein>
<feature type="region of interest" description="Disordered" evidence="1">
    <location>
        <begin position="1"/>
        <end position="22"/>
    </location>
</feature>
<dbReference type="Proteomes" id="UP001595868">
    <property type="component" value="Unassembled WGS sequence"/>
</dbReference>
<sequence>MVEHFRPRGYDEPPPPSDAEREAARYTIVLVPPEAGEALSRDRGEVGLQMYRDTDWDHCPAHLDEAVKLIEDACGESVALVEHRSDLTYWTARLRSD</sequence>
<accession>A0ABV8KRY0</accession>